<accession>A0A1B8B9D4</accession>
<dbReference type="OrthoDB" id="3644718at2759"/>
<dbReference type="OMA" id="RWHVREL"/>
<sequence length="571" mass="65353">MMESASLLSLSPELIFQIVDHTNCPSTIFTLALTCSALHRQCQPALKQHHDAYNKYRITSDLSPETVLHLLRDGPTAEIERWHVRELEIWGSREGWEDWRSWDPKLPGSYGLAEEAPSRSALSAQELQTCTRKMTDWWERSEDQIDMLQRNLQGGRDSMLKMLLVASCPRLHSIRFAKRPNDCLAVLSWIAMAIEWCIHDKWPPGFESLQNMAVGVSVGVLPDEDDGMFICCSDIEKVLRLPNLKNLYICEPIPELEWAMMEEEGIDEMEDLDFEFDYLYDFPVRTSSVKCLFIDSPCDLPPQFYTAIVRAPKDLETLVIRERRSTIPHEHRLVSLLDDLSLEQPQLKQFIVYNGTEIGGEYTFPHLPCKFKAFRGITHFSIAASEIEHECYEITPPVILQAEEYRQTFPPSMEAIYVWGFPDLYYWELHPCENLDLLLARLIQSGGYKNLKVIYVDNVESVHRAAIGGLPITKEQEGRAFPKTLAAGREAGVHVCTLTNRDDGGYWKNFPARPDWFDLKTGSCGERPADWGLNLYTGEWGPDCKGCGECNKCLSVYPAERWKKMKNDVAA</sequence>
<proteinExistence type="predicted"/>
<keyword evidence="2" id="KW-1185">Reference proteome</keyword>
<gene>
    <name evidence="1" type="ORF">FPOA_03266</name>
</gene>
<organism evidence="1 2">
    <name type="scientific">Fusarium poae</name>
    <dbReference type="NCBI Taxonomy" id="36050"/>
    <lineage>
        <taxon>Eukaryota</taxon>
        <taxon>Fungi</taxon>
        <taxon>Dikarya</taxon>
        <taxon>Ascomycota</taxon>
        <taxon>Pezizomycotina</taxon>
        <taxon>Sordariomycetes</taxon>
        <taxon>Hypocreomycetidae</taxon>
        <taxon>Hypocreales</taxon>
        <taxon>Nectriaceae</taxon>
        <taxon>Fusarium</taxon>
    </lineage>
</organism>
<evidence type="ECO:0000313" key="2">
    <source>
        <dbReference type="Proteomes" id="UP000091967"/>
    </source>
</evidence>
<evidence type="ECO:0000313" key="1">
    <source>
        <dbReference type="EMBL" id="OBS29330.1"/>
    </source>
</evidence>
<name>A0A1B8B9D4_FUSPO</name>
<reference evidence="1 2" key="1">
    <citation type="submission" date="2016-06" db="EMBL/GenBank/DDBJ databases">
        <title>Living apart together: crosstalk between the core and supernumerary genomes in a fungal plant pathogen.</title>
        <authorList>
            <person name="Vanheule A."/>
            <person name="Audenaert K."/>
            <person name="Warris S."/>
            <person name="Van De Geest H."/>
            <person name="Schijlen E."/>
            <person name="Hofte M."/>
            <person name="De Saeger S."/>
            <person name="Haesaert G."/>
            <person name="Waalwijk C."/>
            <person name="Van Der Lee T."/>
        </authorList>
    </citation>
    <scope>NUCLEOTIDE SEQUENCE [LARGE SCALE GENOMIC DNA]</scope>
    <source>
        <strain evidence="1 2">2516</strain>
    </source>
</reference>
<dbReference type="EMBL" id="LYXU01000001">
    <property type="protein sequence ID" value="OBS29330.1"/>
    <property type="molecule type" value="Genomic_DNA"/>
</dbReference>
<comment type="caution">
    <text evidence="1">The sequence shown here is derived from an EMBL/GenBank/DDBJ whole genome shotgun (WGS) entry which is preliminary data.</text>
</comment>
<dbReference type="AlphaFoldDB" id="A0A1B8B9D4"/>
<protein>
    <submittedName>
        <fullName evidence="1">Uncharacterized protein</fullName>
    </submittedName>
</protein>
<dbReference type="Proteomes" id="UP000091967">
    <property type="component" value="Unassembled WGS sequence"/>
</dbReference>